<comment type="caution">
    <text evidence="3">The sequence shown here is derived from an EMBL/GenBank/DDBJ whole genome shotgun (WGS) entry which is preliminary data.</text>
</comment>
<evidence type="ECO:0000256" key="1">
    <source>
        <dbReference type="ARBA" id="ARBA00022737"/>
    </source>
</evidence>
<feature type="repeat" description="Hemopexin" evidence="2">
    <location>
        <begin position="140"/>
        <end position="187"/>
    </location>
</feature>
<dbReference type="GO" id="GO:0030198">
    <property type="term" value="P:extracellular matrix organization"/>
    <property type="evidence" value="ECO:0007669"/>
    <property type="project" value="TreeGrafter"/>
</dbReference>
<dbReference type="EMBL" id="JAIZAY010000020">
    <property type="protein sequence ID" value="KAJ8022485.1"/>
    <property type="molecule type" value="Genomic_DNA"/>
</dbReference>
<dbReference type="FunFam" id="2.110.10.10:FF:000007">
    <property type="entry name" value="stromelysin-3 isoform X2"/>
    <property type="match status" value="1"/>
</dbReference>
<dbReference type="InterPro" id="IPR036375">
    <property type="entry name" value="Hemopexin-like_dom_sf"/>
</dbReference>
<dbReference type="Pfam" id="PF00045">
    <property type="entry name" value="Hemopexin"/>
    <property type="match status" value="4"/>
</dbReference>
<protein>
    <submittedName>
        <fullName evidence="3">Matrix metalloproteinase-14</fullName>
    </submittedName>
</protein>
<reference evidence="3" key="1">
    <citation type="submission" date="2021-10" db="EMBL/GenBank/DDBJ databases">
        <title>Tropical sea cucumber genome reveals ecological adaptation and Cuvierian tubules defense mechanism.</title>
        <authorList>
            <person name="Chen T."/>
        </authorList>
    </citation>
    <scope>NUCLEOTIDE SEQUENCE</scope>
    <source>
        <strain evidence="3">Nanhai2018</strain>
        <tissue evidence="3">Muscle</tissue>
    </source>
</reference>
<dbReference type="Gene3D" id="2.110.10.10">
    <property type="entry name" value="Hemopexin-like domain"/>
    <property type="match status" value="1"/>
</dbReference>
<name>A0A9Q0YJJ3_HOLLE</name>
<dbReference type="PANTHER" id="PTHR10201:SF294">
    <property type="entry name" value="MATRIX METALLOPROTEINASE 16"/>
    <property type="match status" value="1"/>
</dbReference>
<feature type="repeat" description="Hemopexin" evidence="2">
    <location>
        <begin position="48"/>
        <end position="93"/>
    </location>
</feature>
<evidence type="ECO:0000313" key="3">
    <source>
        <dbReference type="EMBL" id="KAJ8022485.1"/>
    </source>
</evidence>
<feature type="repeat" description="Hemopexin" evidence="2">
    <location>
        <begin position="94"/>
        <end position="139"/>
    </location>
</feature>
<dbReference type="AlphaFoldDB" id="A0A9Q0YJJ3"/>
<dbReference type="OrthoDB" id="406838at2759"/>
<dbReference type="SMART" id="SM00120">
    <property type="entry name" value="HX"/>
    <property type="match status" value="4"/>
</dbReference>
<dbReference type="PROSITE" id="PS51642">
    <property type="entry name" value="HEMOPEXIN_2"/>
    <property type="match status" value="4"/>
</dbReference>
<sequence length="278" mass="31747">MYPYYSYKIGWTLDPDDIAGIQKLYGIDTGKPDKPMPPVTMPPNMKCTGKFDTIIRTKDGSTYAFIGTMVYKLDGGNIAPGFPAKIRDIFPGLPNDLDASVFLEDIGSTYIFKGDQYYRLTNTKMDTGYPRHISVWNGLPSDLDAAFVWSGNGRVYFIKGDEYYWFNRKTGRVEDGYPRPLTVWPGLPSRIDSAMQWSNKRTYFFSEEQYFRFNDYLFTVDSSYPRSTVQYWVGCDEKARLEASNNVHNSSVVRALPGLFPILCSAVLSLNRLFNNIL</sequence>
<keyword evidence="4" id="KW-1185">Reference proteome</keyword>
<proteinExistence type="predicted"/>
<dbReference type="InterPro" id="IPR018487">
    <property type="entry name" value="Hemopexin-like_repeat"/>
</dbReference>
<dbReference type="GO" id="GO:0030574">
    <property type="term" value="P:collagen catabolic process"/>
    <property type="evidence" value="ECO:0007669"/>
    <property type="project" value="TreeGrafter"/>
</dbReference>
<evidence type="ECO:0000313" key="4">
    <source>
        <dbReference type="Proteomes" id="UP001152320"/>
    </source>
</evidence>
<organism evidence="3 4">
    <name type="scientific">Holothuria leucospilota</name>
    <name type="common">Black long sea cucumber</name>
    <name type="synonym">Mertensiothuria leucospilota</name>
    <dbReference type="NCBI Taxonomy" id="206669"/>
    <lineage>
        <taxon>Eukaryota</taxon>
        <taxon>Metazoa</taxon>
        <taxon>Echinodermata</taxon>
        <taxon>Eleutherozoa</taxon>
        <taxon>Echinozoa</taxon>
        <taxon>Holothuroidea</taxon>
        <taxon>Aspidochirotacea</taxon>
        <taxon>Aspidochirotida</taxon>
        <taxon>Holothuriidae</taxon>
        <taxon>Holothuria</taxon>
    </lineage>
</organism>
<dbReference type="InterPro" id="IPR000585">
    <property type="entry name" value="Hemopexin-like_dom"/>
</dbReference>
<accession>A0A9Q0YJJ3</accession>
<dbReference type="Proteomes" id="UP001152320">
    <property type="component" value="Chromosome 20"/>
</dbReference>
<keyword evidence="1" id="KW-0677">Repeat</keyword>
<dbReference type="PANTHER" id="PTHR10201">
    <property type="entry name" value="MATRIX METALLOPROTEINASE"/>
    <property type="match status" value="1"/>
</dbReference>
<evidence type="ECO:0000256" key="2">
    <source>
        <dbReference type="PROSITE-ProRule" id="PRU01011"/>
    </source>
</evidence>
<dbReference type="CDD" id="cd00094">
    <property type="entry name" value="HX"/>
    <property type="match status" value="1"/>
</dbReference>
<gene>
    <name evidence="3" type="ORF">HOLleu_37393</name>
</gene>
<dbReference type="GO" id="GO:0005615">
    <property type="term" value="C:extracellular space"/>
    <property type="evidence" value="ECO:0007669"/>
    <property type="project" value="TreeGrafter"/>
</dbReference>
<dbReference type="SUPFAM" id="SSF50923">
    <property type="entry name" value="Hemopexin-like domain"/>
    <property type="match status" value="1"/>
</dbReference>
<dbReference type="GO" id="GO:0004222">
    <property type="term" value="F:metalloendopeptidase activity"/>
    <property type="evidence" value="ECO:0007669"/>
    <property type="project" value="TreeGrafter"/>
</dbReference>
<feature type="repeat" description="Hemopexin" evidence="2">
    <location>
        <begin position="188"/>
        <end position="235"/>
    </location>
</feature>